<dbReference type="PANTHER" id="PTHR47151">
    <property type="entry name" value="LEU/ILE/VAL-BINDING ABC TRANSPORTER SUBUNIT"/>
    <property type="match status" value="1"/>
</dbReference>
<dbReference type="Pfam" id="PF13458">
    <property type="entry name" value="Peripla_BP_6"/>
    <property type="match status" value="1"/>
</dbReference>
<dbReference type="InterPro" id="IPR028081">
    <property type="entry name" value="Leu-bd"/>
</dbReference>
<dbReference type="KEGG" id="vab:WPS_24640"/>
<keyword evidence="2 3" id="KW-0732">Signal</keyword>
<feature type="chain" id="PRO_5042840514" evidence="3">
    <location>
        <begin position="21"/>
        <end position="414"/>
    </location>
</feature>
<reference evidence="5 6" key="1">
    <citation type="journal article" date="2022" name="ISME Commun">
        <title>Vulcanimicrobium alpinus gen. nov. sp. nov., the first cultivated representative of the candidate phylum 'Eremiobacterota', is a metabolically versatile aerobic anoxygenic phototroph.</title>
        <authorList>
            <person name="Yabe S."/>
            <person name="Muto K."/>
            <person name="Abe K."/>
            <person name="Yokota A."/>
            <person name="Staudigel H."/>
            <person name="Tebo B.M."/>
        </authorList>
    </citation>
    <scope>NUCLEOTIDE SEQUENCE [LARGE SCALE GENOMIC DNA]</scope>
    <source>
        <strain evidence="5 6">WC8-2</strain>
    </source>
</reference>
<dbReference type="CDD" id="cd06342">
    <property type="entry name" value="PBP1_ABC_LIVBP-like"/>
    <property type="match status" value="1"/>
</dbReference>
<dbReference type="AlphaFoldDB" id="A0AAN1XXG8"/>
<dbReference type="PANTHER" id="PTHR47151:SF2">
    <property type="entry name" value="AMINO ACID BINDING PROTEIN"/>
    <property type="match status" value="1"/>
</dbReference>
<organism evidence="5 6">
    <name type="scientific">Vulcanimicrobium alpinum</name>
    <dbReference type="NCBI Taxonomy" id="3016050"/>
    <lineage>
        <taxon>Bacteria</taxon>
        <taxon>Bacillati</taxon>
        <taxon>Vulcanimicrobiota</taxon>
        <taxon>Vulcanimicrobiia</taxon>
        <taxon>Vulcanimicrobiales</taxon>
        <taxon>Vulcanimicrobiaceae</taxon>
        <taxon>Vulcanimicrobium</taxon>
    </lineage>
</organism>
<feature type="signal peptide" evidence="3">
    <location>
        <begin position="1"/>
        <end position="20"/>
    </location>
</feature>
<evidence type="ECO:0000259" key="4">
    <source>
        <dbReference type="Pfam" id="PF13458"/>
    </source>
</evidence>
<dbReference type="RefSeq" id="WP_317994802.1">
    <property type="nucleotide sequence ID" value="NZ_AP025523.1"/>
</dbReference>
<dbReference type="Proteomes" id="UP001317532">
    <property type="component" value="Chromosome"/>
</dbReference>
<name>A0AAN1XXG8_UNVUL</name>
<evidence type="ECO:0000313" key="6">
    <source>
        <dbReference type="Proteomes" id="UP001317532"/>
    </source>
</evidence>
<dbReference type="Gene3D" id="3.40.50.2300">
    <property type="match status" value="2"/>
</dbReference>
<evidence type="ECO:0000313" key="5">
    <source>
        <dbReference type="EMBL" id="BDE07188.1"/>
    </source>
</evidence>
<evidence type="ECO:0000256" key="2">
    <source>
        <dbReference type="ARBA" id="ARBA00022729"/>
    </source>
</evidence>
<dbReference type="SUPFAM" id="SSF53822">
    <property type="entry name" value="Periplasmic binding protein-like I"/>
    <property type="match status" value="1"/>
</dbReference>
<keyword evidence="6" id="KW-1185">Reference proteome</keyword>
<dbReference type="EMBL" id="AP025523">
    <property type="protein sequence ID" value="BDE07188.1"/>
    <property type="molecule type" value="Genomic_DNA"/>
</dbReference>
<feature type="domain" description="Leucine-binding protein" evidence="4">
    <location>
        <begin position="38"/>
        <end position="391"/>
    </location>
</feature>
<evidence type="ECO:0000256" key="3">
    <source>
        <dbReference type="SAM" id="SignalP"/>
    </source>
</evidence>
<protein>
    <submittedName>
        <fullName evidence="5">Branched chain amino acid ABC transporter substrate-binding protein</fullName>
    </submittedName>
</protein>
<comment type="similarity">
    <text evidence="1">Belongs to the leucine-binding protein family.</text>
</comment>
<gene>
    <name evidence="5" type="ORF">WPS_24640</name>
</gene>
<accession>A0AAN1XXG8</accession>
<evidence type="ECO:0000256" key="1">
    <source>
        <dbReference type="ARBA" id="ARBA00010062"/>
    </source>
</evidence>
<sequence length="414" mass="42455">MPLPPLMRIVLAAVLTAALAACGGGSSSSSSSGDSGGTIKIGVDLPVSGADASIGVPTQNGVVLAVEEANKNGFAGGKFKLEASLLDDAVQGKHDPAAGAQNVKTFIADSAVLAMVGPFNSNVAKSEIPLSNDAGLAQISPSNTNDGLTIGDDAKKLRTAHPDVNTYFRVCTRDAKQGAALAQTAAQRLKFKKVFVIDDNETYGKGLADVFDASFRQLGGTVLGHEHITANQVDFKALLTKVKSLNPDAVFFGGNTSTGGGLIRRQMADVGMGSIAMLGGDGIGDDEFEKQAGDAANGSYMTIAAPDASKLPSAKDFIAAYKARFNGDVGPYSANAYTAAKIEIAAIEKAIKDNGGKMPTRADVLKNIAATTDFESPIGKVGFDAAGDTTSPVLSLDEVKGGKRVVIDVITLKS</sequence>
<proteinExistence type="inferred from homology"/>
<dbReference type="InterPro" id="IPR028082">
    <property type="entry name" value="Peripla_BP_I"/>
</dbReference>